<dbReference type="InterPro" id="IPR001647">
    <property type="entry name" value="HTH_TetR"/>
</dbReference>
<evidence type="ECO:0000313" key="7">
    <source>
        <dbReference type="EMBL" id="GAA0969992.1"/>
    </source>
</evidence>
<dbReference type="Pfam" id="PF21943">
    <property type="entry name" value="TetR_C_46"/>
    <property type="match status" value="1"/>
</dbReference>
<dbReference type="SUPFAM" id="SSF46689">
    <property type="entry name" value="Homeodomain-like"/>
    <property type="match status" value="1"/>
</dbReference>
<keyword evidence="2 4" id="KW-0238">DNA-binding</keyword>
<accession>A0ABP4CI41</accession>
<dbReference type="PROSITE" id="PS50977">
    <property type="entry name" value="HTH_TETR_2"/>
    <property type="match status" value="1"/>
</dbReference>
<dbReference type="InterPro" id="IPR050109">
    <property type="entry name" value="HTH-type_TetR-like_transc_reg"/>
</dbReference>
<dbReference type="Pfam" id="PF00440">
    <property type="entry name" value="TetR_N"/>
    <property type="match status" value="1"/>
</dbReference>
<protein>
    <submittedName>
        <fullName evidence="7">TetR/AcrR family transcriptional regulator</fullName>
    </submittedName>
</protein>
<evidence type="ECO:0000256" key="2">
    <source>
        <dbReference type="ARBA" id="ARBA00023125"/>
    </source>
</evidence>
<gene>
    <name evidence="7" type="ORF">GCM10009550_77260</name>
</gene>
<reference evidence="8" key="1">
    <citation type="journal article" date="2019" name="Int. J. Syst. Evol. Microbiol.">
        <title>The Global Catalogue of Microorganisms (GCM) 10K type strain sequencing project: providing services to taxonomists for standard genome sequencing and annotation.</title>
        <authorList>
            <consortium name="The Broad Institute Genomics Platform"/>
            <consortium name="The Broad Institute Genome Sequencing Center for Infectious Disease"/>
            <person name="Wu L."/>
            <person name="Ma J."/>
        </authorList>
    </citation>
    <scope>NUCLEOTIDE SEQUENCE [LARGE SCALE GENOMIC DNA]</scope>
    <source>
        <strain evidence="8">JCM 10696</strain>
    </source>
</reference>
<dbReference type="PANTHER" id="PTHR30055:SF174">
    <property type="entry name" value="TRANSCRIPTIONAL REGULATORY PROTEIN (PROBABLY TETR-FAMILY)-RELATED"/>
    <property type="match status" value="1"/>
</dbReference>
<feature type="compositionally biased region" description="Low complexity" evidence="5">
    <location>
        <begin position="220"/>
        <end position="229"/>
    </location>
</feature>
<evidence type="ECO:0000259" key="6">
    <source>
        <dbReference type="PROSITE" id="PS50977"/>
    </source>
</evidence>
<feature type="DNA-binding region" description="H-T-H motif" evidence="4">
    <location>
        <begin position="37"/>
        <end position="56"/>
    </location>
</feature>
<dbReference type="InterPro" id="IPR009057">
    <property type="entry name" value="Homeodomain-like_sf"/>
</dbReference>
<dbReference type="EMBL" id="BAAAHH010000070">
    <property type="protein sequence ID" value="GAA0969992.1"/>
    <property type="molecule type" value="Genomic_DNA"/>
</dbReference>
<evidence type="ECO:0000256" key="1">
    <source>
        <dbReference type="ARBA" id="ARBA00023015"/>
    </source>
</evidence>
<keyword evidence="1" id="KW-0805">Transcription regulation</keyword>
<keyword evidence="8" id="KW-1185">Reference proteome</keyword>
<evidence type="ECO:0000256" key="4">
    <source>
        <dbReference type="PROSITE-ProRule" id="PRU00335"/>
    </source>
</evidence>
<name>A0ABP4CI41_9ACTN</name>
<dbReference type="RefSeq" id="WP_344247733.1">
    <property type="nucleotide sequence ID" value="NZ_BAAAHH010000070.1"/>
</dbReference>
<evidence type="ECO:0000256" key="5">
    <source>
        <dbReference type="SAM" id="MobiDB-lite"/>
    </source>
</evidence>
<evidence type="ECO:0000256" key="3">
    <source>
        <dbReference type="ARBA" id="ARBA00023163"/>
    </source>
</evidence>
<dbReference type="PANTHER" id="PTHR30055">
    <property type="entry name" value="HTH-TYPE TRANSCRIPTIONAL REGULATOR RUTR"/>
    <property type="match status" value="1"/>
</dbReference>
<dbReference type="InterPro" id="IPR054129">
    <property type="entry name" value="DesT_TetR_C"/>
</dbReference>
<sequence>MTTTDHRPRRMSPEERRQALIDAALELFGRNAPERVTMEDVAAHAEVSRALVYRYFSNIEEIRIAALRAAVDELVERLARVRGGDLHEQLRETLEEFVSYAEERAAGYIALLRSGSVIATSETAALVDEARHSVVDQVLGRLEAAGPPPPLLLLTLRCWVAVCEGAMLTWLQERTLSRESLVPWLSGQLIAMIAATGEQDPRVAALLPLLDPRPEHDVARPANGAAAEAGQPSRA</sequence>
<comment type="caution">
    <text evidence="7">The sequence shown here is derived from an EMBL/GenBank/DDBJ whole genome shotgun (WGS) entry which is preliminary data.</text>
</comment>
<dbReference type="Gene3D" id="1.10.357.10">
    <property type="entry name" value="Tetracycline Repressor, domain 2"/>
    <property type="match status" value="1"/>
</dbReference>
<evidence type="ECO:0000313" key="8">
    <source>
        <dbReference type="Proteomes" id="UP001500665"/>
    </source>
</evidence>
<feature type="region of interest" description="Disordered" evidence="5">
    <location>
        <begin position="216"/>
        <end position="235"/>
    </location>
</feature>
<proteinExistence type="predicted"/>
<organism evidence="7 8">
    <name type="scientific">Actinocorallia libanotica</name>
    <dbReference type="NCBI Taxonomy" id="46162"/>
    <lineage>
        <taxon>Bacteria</taxon>
        <taxon>Bacillati</taxon>
        <taxon>Actinomycetota</taxon>
        <taxon>Actinomycetes</taxon>
        <taxon>Streptosporangiales</taxon>
        <taxon>Thermomonosporaceae</taxon>
        <taxon>Actinocorallia</taxon>
    </lineage>
</organism>
<dbReference type="Proteomes" id="UP001500665">
    <property type="component" value="Unassembled WGS sequence"/>
</dbReference>
<keyword evidence="3" id="KW-0804">Transcription</keyword>
<feature type="domain" description="HTH tetR-type" evidence="6">
    <location>
        <begin position="14"/>
        <end position="74"/>
    </location>
</feature>